<name>H2U6A5_TAKRU</name>
<dbReference type="InParanoid" id="H2U6A5"/>
<dbReference type="GO" id="GO:0000978">
    <property type="term" value="F:RNA polymerase II cis-regulatory region sequence-specific DNA binding"/>
    <property type="evidence" value="ECO:0007669"/>
    <property type="project" value="TreeGrafter"/>
</dbReference>
<dbReference type="CDD" id="cd00086">
    <property type="entry name" value="homeodomain"/>
    <property type="match status" value="1"/>
</dbReference>
<dbReference type="InterPro" id="IPR001356">
    <property type="entry name" value="HD"/>
</dbReference>
<evidence type="ECO:0000256" key="1">
    <source>
        <dbReference type="ARBA" id="ARBA00003263"/>
    </source>
</evidence>
<dbReference type="PANTHER" id="PTHR24327">
    <property type="entry name" value="HOMEOBOX PROTEIN"/>
    <property type="match status" value="1"/>
</dbReference>
<dbReference type="STRING" id="31033.ENSTRUP00000032471"/>
<feature type="compositionally biased region" description="Polar residues" evidence="7">
    <location>
        <begin position="118"/>
        <end position="137"/>
    </location>
</feature>
<dbReference type="GO" id="GO:0045892">
    <property type="term" value="P:negative regulation of DNA-templated transcription"/>
    <property type="evidence" value="ECO:0007669"/>
    <property type="project" value="Ensembl"/>
</dbReference>
<gene>
    <name evidence="9" type="primary">nanog</name>
</gene>
<reference evidence="9 10" key="1">
    <citation type="journal article" date="2011" name="Genome Biol. Evol.">
        <title>Integration of the genetic map and genome assembly of fugu facilitates insights into distinct features of genome evolution in teleosts and mammals.</title>
        <authorList>
            <person name="Kai W."/>
            <person name="Kikuchi K."/>
            <person name="Tohari S."/>
            <person name="Chew A.K."/>
            <person name="Tay A."/>
            <person name="Fujiwara A."/>
            <person name="Hosoya S."/>
            <person name="Suetake H."/>
            <person name="Naruse K."/>
            <person name="Brenner S."/>
            <person name="Suzuki Y."/>
            <person name="Venkatesh B."/>
        </authorList>
    </citation>
    <scope>NUCLEOTIDE SEQUENCE [LARGE SCALE GENOMIC DNA]</scope>
</reference>
<evidence type="ECO:0000256" key="4">
    <source>
        <dbReference type="ARBA" id="ARBA00023242"/>
    </source>
</evidence>
<dbReference type="InterPro" id="IPR009057">
    <property type="entry name" value="Homeodomain-like_sf"/>
</dbReference>
<feature type="compositionally biased region" description="Basic and acidic residues" evidence="7">
    <location>
        <begin position="152"/>
        <end position="161"/>
    </location>
</feature>
<dbReference type="GO" id="GO:0090504">
    <property type="term" value="P:epiboly"/>
    <property type="evidence" value="ECO:0007669"/>
    <property type="project" value="Ensembl"/>
</dbReference>
<evidence type="ECO:0000256" key="7">
    <source>
        <dbReference type="SAM" id="MobiDB-lite"/>
    </source>
</evidence>
<dbReference type="PANTHER" id="PTHR24327:SF88">
    <property type="entry name" value="NANOG"/>
    <property type="match status" value="1"/>
</dbReference>
<dbReference type="Pfam" id="PF00046">
    <property type="entry name" value="Homeodomain"/>
    <property type="match status" value="1"/>
</dbReference>
<dbReference type="Ensembl" id="ENSTRUT00000032595.3">
    <property type="protein sequence ID" value="ENSTRUP00000032471.3"/>
    <property type="gene ID" value="ENSTRUG00000012825.3"/>
</dbReference>
<dbReference type="SUPFAM" id="SSF46689">
    <property type="entry name" value="Homeodomain-like"/>
    <property type="match status" value="1"/>
</dbReference>
<evidence type="ECO:0000313" key="10">
    <source>
        <dbReference type="Proteomes" id="UP000005226"/>
    </source>
</evidence>
<dbReference type="SMART" id="SM00389">
    <property type="entry name" value="HOX"/>
    <property type="match status" value="1"/>
</dbReference>
<dbReference type="GO" id="GO:0003682">
    <property type="term" value="F:chromatin binding"/>
    <property type="evidence" value="ECO:0007669"/>
    <property type="project" value="Ensembl"/>
</dbReference>
<feature type="region of interest" description="Disordered" evidence="7">
    <location>
        <begin position="111"/>
        <end position="182"/>
    </location>
</feature>
<feature type="DNA-binding region" description="Homeobox" evidence="5">
    <location>
        <begin position="200"/>
        <end position="259"/>
    </location>
</feature>
<organism evidence="9 10">
    <name type="scientific">Takifugu rubripes</name>
    <name type="common">Japanese pufferfish</name>
    <name type="synonym">Fugu rubripes</name>
    <dbReference type="NCBI Taxonomy" id="31033"/>
    <lineage>
        <taxon>Eukaryota</taxon>
        <taxon>Metazoa</taxon>
        <taxon>Chordata</taxon>
        <taxon>Craniata</taxon>
        <taxon>Vertebrata</taxon>
        <taxon>Euteleostomi</taxon>
        <taxon>Actinopterygii</taxon>
        <taxon>Neopterygii</taxon>
        <taxon>Teleostei</taxon>
        <taxon>Neoteleostei</taxon>
        <taxon>Acanthomorphata</taxon>
        <taxon>Eupercaria</taxon>
        <taxon>Tetraodontiformes</taxon>
        <taxon>Tetradontoidea</taxon>
        <taxon>Tetraodontidae</taxon>
        <taxon>Takifugu</taxon>
    </lineage>
</organism>
<dbReference type="GO" id="GO:0090090">
    <property type="term" value="P:negative regulation of canonical Wnt signaling pathway"/>
    <property type="evidence" value="ECO:0007669"/>
    <property type="project" value="Ensembl"/>
</dbReference>
<feature type="compositionally biased region" description="Polar residues" evidence="7">
    <location>
        <begin position="162"/>
        <end position="175"/>
    </location>
</feature>
<keyword evidence="2 5" id="KW-0238">DNA-binding</keyword>
<accession>H2U6A5</accession>
<dbReference type="Gene3D" id="1.10.10.60">
    <property type="entry name" value="Homeodomain-like"/>
    <property type="match status" value="1"/>
</dbReference>
<reference evidence="9" key="3">
    <citation type="submission" date="2025-09" db="UniProtKB">
        <authorList>
            <consortium name="Ensembl"/>
        </authorList>
    </citation>
    <scope>IDENTIFICATION</scope>
</reference>
<keyword evidence="3 5" id="KW-0371">Homeobox</keyword>
<dbReference type="GO" id="GO:0005634">
    <property type="term" value="C:nucleus"/>
    <property type="evidence" value="ECO:0007669"/>
    <property type="project" value="UniProtKB-SubCell"/>
</dbReference>
<dbReference type="GO" id="GO:0043622">
    <property type="term" value="P:cortical microtubule organization"/>
    <property type="evidence" value="ECO:0007669"/>
    <property type="project" value="Ensembl"/>
</dbReference>
<sequence length="405" mass="45047">MADWKTHISYGYNPAYLAYAYGHMFQPGQNAGNQGEPEVTDLSSNNVGVTQNYYTTTAETQEGSPPRTPEHQVSNGHYHYQSAGVLYIDATQTSRFLLAGSRQPVYDERALETKRAGSDSTSDSETYISPDSWSSTSSREEILLQTDPTASIEKDLDKETSNKSPVASEDVSSSLTEERGKSCASGIQTTLISPKNPGVKAKARTAFSESQMNILVHKFSIQRYLPPSEMKNLAEVTGLTYKQVKTWFQNRRMKLRRHQKDSSWISERYAINNGAPEKNVFSHQYQGEGRPQHMVDTAFKNTAPQNVALYMATVGPGSAGYPSWTSVPQQTAVPIRTQHRDWPTNPNTGHYEYNPHVFNVGFSSGHCTSLESKNGESVDNKATILHHILSFNNFSHSSDAKTPFI</sequence>
<dbReference type="GO" id="GO:0034728">
    <property type="term" value="P:nucleosome organization"/>
    <property type="evidence" value="ECO:0007669"/>
    <property type="project" value="Ensembl"/>
</dbReference>
<dbReference type="GO" id="GO:0106336">
    <property type="term" value="P:yolk syncytial layer development"/>
    <property type="evidence" value="ECO:0007669"/>
    <property type="project" value="Ensembl"/>
</dbReference>
<dbReference type="eggNOG" id="KOG0491">
    <property type="taxonomic scope" value="Eukaryota"/>
</dbReference>
<dbReference type="GeneTree" id="ENSGT00670000098076"/>
<dbReference type="GO" id="GO:0042802">
    <property type="term" value="F:identical protein binding"/>
    <property type="evidence" value="ECO:0007669"/>
    <property type="project" value="Ensembl"/>
</dbReference>
<evidence type="ECO:0000256" key="2">
    <source>
        <dbReference type="ARBA" id="ARBA00023125"/>
    </source>
</evidence>
<dbReference type="HOGENOM" id="CLU_662156_0_0_1"/>
<evidence type="ECO:0000259" key="8">
    <source>
        <dbReference type="PROSITE" id="PS50071"/>
    </source>
</evidence>
<dbReference type="PROSITE" id="PS50071">
    <property type="entry name" value="HOMEOBOX_2"/>
    <property type="match status" value="1"/>
</dbReference>
<proteinExistence type="predicted"/>
<dbReference type="Proteomes" id="UP000005226">
    <property type="component" value="Chromosome 10"/>
</dbReference>
<dbReference type="GO" id="GO:0000981">
    <property type="term" value="F:DNA-binding transcription factor activity, RNA polymerase II-specific"/>
    <property type="evidence" value="ECO:0007669"/>
    <property type="project" value="InterPro"/>
</dbReference>
<feature type="domain" description="Homeobox" evidence="8">
    <location>
        <begin position="198"/>
        <end position="258"/>
    </location>
</feature>
<dbReference type="InterPro" id="IPR017970">
    <property type="entry name" value="Homeobox_CS"/>
</dbReference>
<keyword evidence="10" id="KW-1185">Reference proteome</keyword>
<dbReference type="AlphaFoldDB" id="H2U6A5"/>
<evidence type="ECO:0000256" key="3">
    <source>
        <dbReference type="ARBA" id="ARBA00023155"/>
    </source>
</evidence>
<evidence type="ECO:0000256" key="5">
    <source>
        <dbReference type="PROSITE-ProRule" id="PRU00108"/>
    </source>
</evidence>
<dbReference type="InterPro" id="IPR050460">
    <property type="entry name" value="Distal-less_Homeobox_TF"/>
</dbReference>
<dbReference type="GO" id="GO:0001706">
    <property type="term" value="P:endoderm formation"/>
    <property type="evidence" value="ECO:0007669"/>
    <property type="project" value="Ensembl"/>
</dbReference>
<evidence type="ECO:0000256" key="6">
    <source>
        <dbReference type="RuleBase" id="RU000682"/>
    </source>
</evidence>
<dbReference type="PROSITE" id="PS00027">
    <property type="entry name" value="HOMEOBOX_1"/>
    <property type="match status" value="1"/>
</dbReference>
<dbReference type="GO" id="GO:0030036">
    <property type="term" value="P:actin cytoskeleton organization"/>
    <property type="evidence" value="ECO:0007669"/>
    <property type="project" value="Ensembl"/>
</dbReference>
<comment type="subcellular location">
    <subcellularLocation>
        <location evidence="5 6">Nucleus</location>
    </subcellularLocation>
</comment>
<dbReference type="GO" id="GO:1905936">
    <property type="term" value="P:regulation of germ cell proliferation"/>
    <property type="evidence" value="ECO:0007669"/>
    <property type="project" value="Ensembl"/>
</dbReference>
<comment type="function">
    <text evidence="1">Sequence-specific transcription factor which is part of a developmental regulatory system that provides cells with specific positional identities on the anterior-posterior axis.</text>
</comment>
<evidence type="ECO:0000313" key="9">
    <source>
        <dbReference type="Ensembl" id="ENSTRUP00000032471.3"/>
    </source>
</evidence>
<dbReference type="GO" id="GO:1904864">
    <property type="term" value="P:negative regulation of beta-catenin-TCF complex assembly"/>
    <property type="evidence" value="ECO:0007669"/>
    <property type="project" value="Ensembl"/>
</dbReference>
<protein>
    <submittedName>
        <fullName evidence="9">Nanog homeobox</fullName>
    </submittedName>
</protein>
<keyword evidence="4 5" id="KW-0539">Nucleus</keyword>
<reference evidence="9" key="2">
    <citation type="submission" date="2025-08" db="UniProtKB">
        <authorList>
            <consortium name="Ensembl"/>
        </authorList>
    </citation>
    <scope>IDENTIFICATION</scope>
</reference>